<evidence type="ECO:0000313" key="10">
    <source>
        <dbReference type="Proteomes" id="UP000246894"/>
    </source>
</evidence>
<accession>A0A2Z3S7G8</accession>
<sequence length="421" mass="43617" precursor="true">MHRLRRGLASLSVLAVTALAVLSATPARADYIRDFEYWLGDYNFYQAWDVTQGDGVLVSVIDSGIGYAPDINAAVVGGADFSGVGSPDGRTPVGESPDHGTLVASVLAGRGTGGNNGVIGTAPAAQLLSASVAFGDNTAVSSDEQIANAIKWSVDQGAKVINMSLTRNSLEWPPSWDDAFMYAFEHDVVIVAAAGNRGAGTTEVGAPATIPGVLTVAGLDVNGEASYDASSQGITIGVSAPSEALVGVAPGGAYMKWSGSSGATPIVAGLVALVRASHPELDANNVINRIISTATPVGEVPSPIYGYGKINAYAAVTADVPTVKKNPLGSLEEWIKLYRRGSNTTTPEPWDTSTATPLPLPFDSGNIAGLPTLYQLTTVGVPLLFFAGFGTIVVIGYIVVTRRLRPVVPRDNSHHETDETP</sequence>
<dbReference type="PRINTS" id="PR00723">
    <property type="entry name" value="SUBTILISIN"/>
</dbReference>
<keyword evidence="6" id="KW-1133">Transmembrane helix</keyword>
<dbReference type="AlphaFoldDB" id="A0A2Z3S7G8"/>
<evidence type="ECO:0000256" key="4">
    <source>
        <dbReference type="ARBA" id="ARBA00022825"/>
    </source>
</evidence>
<feature type="active site" description="Charge relay system" evidence="5">
    <location>
        <position position="261"/>
    </location>
</feature>
<dbReference type="InterPro" id="IPR022398">
    <property type="entry name" value="Peptidase_S8_His-AS"/>
</dbReference>
<dbReference type="OrthoDB" id="9798386at2"/>
<feature type="signal peptide" evidence="7">
    <location>
        <begin position="1"/>
        <end position="29"/>
    </location>
</feature>
<dbReference type="InterPro" id="IPR000209">
    <property type="entry name" value="Peptidase_S8/S53_dom"/>
</dbReference>
<dbReference type="Gene3D" id="3.40.50.200">
    <property type="entry name" value="Peptidase S8/S53 domain"/>
    <property type="match status" value="1"/>
</dbReference>
<comment type="similarity">
    <text evidence="1 5">Belongs to the peptidase S8 family.</text>
</comment>
<gene>
    <name evidence="9" type="ORF">AURMO_01331</name>
</gene>
<dbReference type="InterPro" id="IPR015500">
    <property type="entry name" value="Peptidase_S8_subtilisin-rel"/>
</dbReference>
<keyword evidence="10" id="KW-1185">Reference proteome</keyword>
<feature type="domain" description="Peptidase S8/S53" evidence="8">
    <location>
        <begin position="53"/>
        <end position="308"/>
    </location>
</feature>
<keyword evidence="4 5" id="KW-0720">Serine protease</keyword>
<protein>
    <submittedName>
        <fullName evidence="9">Subtilisin E</fullName>
        <ecNumber evidence="9">3.4.21.62</ecNumber>
    </submittedName>
</protein>
<organism evidence="9 10">
    <name type="scientific">Aurantimicrobium photophilum</name>
    <dbReference type="NCBI Taxonomy" id="1987356"/>
    <lineage>
        <taxon>Bacteria</taxon>
        <taxon>Bacillati</taxon>
        <taxon>Actinomycetota</taxon>
        <taxon>Actinomycetes</taxon>
        <taxon>Micrococcales</taxon>
        <taxon>Microbacteriaceae</taxon>
        <taxon>Aurantimicrobium</taxon>
    </lineage>
</organism>
<dbReference type="PROSITE" id="PS00137">
    <property type="entry name" value="SUBTILASE_HIS"/>
    <property type="match status" value="1"/>
</dbReference>
<dbReference type="InterPro" id="IPR036852">
    <property type="entry name" value="Peptidase_S8/S53_dom_sf"/>
</dbReference>
<dbReference type="Pfam" id="PF00082">
    <property type="entry name" value="Peptidase_S8"/>
    <property type="match status" value="1"/>
</dbReference>
<keyword evidence="3 5" id="KW-0378">Hydrolase</keyword>
<dbReference type="EMBL" id="CP023994">
    <property type="protein sequence ID" value="AWR21922.1"/>
    <property type="molecule type" value="Genomic_DNA"/>
</dbReference>
<evidence type="ECO:0000256" key="7">
    <source>
        <dbReference type="SAM" id="SignalP"/>
    </source>
</evidence>
<feature type="chain" id="PRO_5016432124" evidence="7">
    <location>
        <begin position="30"/>
        <end position="421"/>
    </location>
</feature>
<name>A0A2Z3S7G8_9MICO</name>
<dbReference type="PANTHER" id="PTHR43806:SF11">
    <property type="entry name" value="CEREVISIN-RELATED"/>
    <property type="match status" value="1"/>
</dbReference>
<dbReference type="PANTHER" id="PTHR43806">
    <property type="entry name" value="PEPTIDASE S8"/>
    <property type="match status" value="1"/>
</dbReference>
<dbReference type="EC" id="3.4.21.62" evidence="9"/>
<keyword evidence="7" id="KW-0732">Signal</keyword>
<feature type="transmembrane region" description="Helical" evidence="6">
    <location>
        <begin position="379"/>
        <end position="400"/>
    </location>
</feature>
<keyword evidence="6" id="KW-0812">Transmembrane</keyword>
<evidence type="ECO:0000256" key="5">
    <source>
        <dbReference type="PROSITE-ProRule" id="PRU01240"/>
    </source>
</evidence>
<dbReference type="InterPro" id="IPR050131">
    <property type="entry name" value="Peptidase_S8_subtilisin-like"/>
</dbReference>
<dbReference type="PROSITE" id="PS51892">
    <property type="entry name" value="SUBTILASE"/>
    <property type="match status" value="1"/>
</dbReference>
<reference evidence="9 10" key="1">
    <citation type="submission" date="2017-10" db="EMBL/GenBank/DDBJ databases">
        <title>Genome of an Actinobacterium that displays light-enhanced growth.</title>
        <authorList>
            <person name="Maresca J.A."/>
            <person name="Hempel P."/>
            <person name="Shevchenko O."/>
            <person name="Miller K.J."/>
            <person name="Hahn M.W."/>
        </authorList>
    </citation>
    <scope>NUCLEOTIDE SEQUENCE [LARGE SCALE GENOMIC DNA]</scope>
    <source>
        <strain evidence="9 10">MWH-Mo1</strain>
    </source>
</reference>
<dbReference type="KEGG" id="aum:AURMO_01331"/>
<feature type="active site" description="Charge relay system" evidence="5">
    <location>
        <position position="62"/>
    </location>
</feature>
<keyword evidence="2 5" id="KW-0645">Protease</keyword>
<dbReference type="SUPFAM" id="SSF52743">
    <property type="entry name" value="Subtilisin-like"/>
    <property type="match status" value="1"/>
</dbReference>
<dbReference type="GO" id="GO:0006508">
    <property type="term" value="P:proteolysis"/>
    <property type="evidence" value="ECO:0007669"/>
    <property type="project" value="UniProtKB-KW"/>
</dbReference>
<proteinExistence type="inferred from homology"/>
<dbReference type="RefSeq" id="WP_110234221.1">
    <property type="nucleotide sequence ID" value="NZ_CP023994.1"/>
</dbReference>
<dbReference type="GO" id="GO:0004252">
    <property type="term" value="F:serine-type endopeptidase activity"/>
    <property type="evidence" value="ECO:0007669"/>
    <property type="project" value="UniProtKB-UniRule"/>
</dbReference>
<evidence type="ECO:0000256" key="6">
    <source>
        <dbReference type="SAM" id="Phobius"/>
    </source>
</evidence>
<evidence type="ECO:0000259" key="8">
    <source>
        <dbReference type="Pfam" id="PF00082"/>
    </source>
</evidence>
<feature type="active site" description="Charge relay system" evidence="5">
    <location>
        <position position="99"/>
    </location>
</feature>
<keyword evidence="6" id="KW-0472">Membrane</keyword>
<evidence type="ECO:0000256" key="3">
    <source>
        <dbReference type="ARBA" id="ARBA00022801"/>
    </source>
</evidence>
<evidence type="ECO:0000313" key="9">
    <source>
        <dbReference type="EMBL" id="AWR21922.1"/>
    </source>
</evidence>
<evidence type="ECO:0000256" key="1">
    <source>
        <dbReference type="ARBA" id="ARBA00011073"/>
    </source>
</evidence>
<dbReference type="Proteomes" id="UP000246894">
    <property type="component" value="Chromosome"/>
</dbReference>
<evidence type="ECO:0000256" key="2">
    <source>
        <dbReference type="ARBA" id="ARBA00022670"/>
    </source>
</evidence>